<evidence type="ECO:0000256" key="1">
    <source>
        <dbReference type="SAM" id="MobiDB-lite"/>
    </source>
</evidence>
<keyword evidence="3" id="KW-1185">Reference proteome</keyword>
<feature type="region of interest" description="Disordered" evidence="1">
    <location>
        <begin position="54"/>
        <end position="74"/>
    </location>
</feature>
<organism evidence="2 3">
    <name type="scientific">Modicisalibacter muralis</name>
    <dbReference type="NCBI Taxonomy" id="119000"/>
    <lineage>
        <taxon>Bacteria</taxon>
        <taxon>Pseudomonadati</taxon>
        <taxon>Pseudomonadota</taxon>
        <taxon>Gammaproteobacteria</taxon>
        <taxon>Oceanospirillales</taxon>
        <taxon>Halomonadaceae</taxon>
        <taxon>Modicisalibacter</taxon>
    </lineage>
</organism>
<gene>
    <name evidence="2" type="ORF">SAMN05661010_00089</name>
</gene>
<dbReference type="OrthoDB" id="7871279at2"/>
<proteinExistence type="predicted"/>
<dbReference type="RefSeq" id="WP_089724453.1">
    <property type="nucleotide sequence ID" value="NZ_FNGI01000001.1"/>
</dbReference>
<dbReference type="Pfam" id="PF09954">
    <property type="entry name" value="DUF2188"/>
    <property type="match status" value="1"/>
</dbReference>
<reference evidence="2 3" key="1">
    <citation type="submission" date="2016-10" db="EMBL/GenBank/DDBJ databases">
        <authorList>
            <person name="de Groot N.N."/>
        </authorList>
    </citation>
    <scope>NUCLEOTIDE SEQUENCE [LARGE SCALE GENOMIC DNA]</scope>
    <source>
        <strain evidence="2 3">DSM 14789</strain>
    </source>
</reference>
<sequence length="74" mass="8508">MDNYHISKDGETWKFQKTGSDRAIKRSGTKAEVVDYMREYMDGKTGSVKIHKEDGTIQEERTYPRGADPRRTPG</sequence>
<evidence type="ECO:0000313" key="2">
    <source>
        <dbReference type="EMBL" id="SDK78829.1"/>
    </source>
</evidence>
<dbReference type="AlphaFoldDB" id="A0A1G9ERR9"/>
<dbReference type="EMBL" id="FNGI01000001">
    <property type="protein sequence ID" value="SDK78829.1"/>
    <property type="molecule type" value="Genomic_DNA"/>
</dbReference>
<protein>
    <recommendedName>
        <fullName evidence="4">DUF2188 domain-containing protein</fullName>
    </recommendedName>
</protein>
<evidence type="ECO:0008006" key="4">
    <source>
        <dbReference type="Google" id="ProtNLM"/>
    </source>
</evidence>
<dbReference type="InterPro" id="IPR018691">
    <property type="entry name" value="DUF2188"/>
</dbReference>
<evidence type="ECO:0000313" key="3">
    <source>
        <dbReference type="Proteomes" id="UP000198654"/>
    </source>
</evidence>
<dbReference type="Proteomes" id="UP000198654">
    <property type="component" value="Unassembled WGS sequence"/>
</dbReference>
<accession>A0A1G9ERR9</accession>
<name>A0A1G9ERR9_9GAMM</name>